<keyword evidence="3" id="KW-1185">Reference proteome</keyword>
<dbReference type="Proteomes" id="UP001153050">
    <property type="component" value="Unassembled WGS sequence"/>
</dbReference>
<dbReference type="SUPFAM" id="SSF51445">
    <property type="entry name" value="(Trans)glycosidases"/>
    <property type="match status" value="1"/>
</dbReference>
<evidence type="ECO:0000313" key="3">
    <source>
        <dbReference type="Proteomes" id="UP001153050"/>
    </source>
</evidence>
<feature type="region of interest" description="Disordered" evidence="1">
    <location>
        <begin position="1"/>
        <end position="22"/>
    </location>
</feature>
<name>A0ABN8KEC3_9HYPH</name>
<proteinExistence type="predicted"/>
<dbReference type="InterPro" id="IPR017853">
    <property type="entry name" value="GH"/>
</dbReference>
<evidence type="ECO:0000313" key="2">
    <source>
        <dbReference type="EMBL" id="CAH2408031.1"/>
    </source>
</evidence>
<dbReference type="Gene3D" id="3.20.20.80">
    <property type="entry name" value="Glycosidases"/>
    <property type="match status" value="1"/>
</dbReference>
<protein>
    <submittedName>
        <fullName evidence="2">Beta-glucosidase</fullName>
    </submittedName>
</protein>
<feature type="compositionally biased region" description="Polar residues" evidence="1">
    <location>
        <begin position="1"/>
        <end position="16"/>
    </location>
</feature>
<sequence length="408" mass="45389">MVEVETSNGRSPSGSAGASLGRRVARMSNEPARLPGEYPSEFASFFMAGFECSSHRRGDGVRLDLIRATAHDKHALGDYRSCAALGLRTIRDGLRWHLIETAPGVFDWSGWISMIEAAHAAGVQVVWDMFHYGSPDHVDQGAPDFTEAYVRFAAEAVRVHRSVTGVAPLVCPINEISFFAWAIEVGYFPRVGPKKRGWFKRQLVRAAVAGVKAMRDAEPDCRFVWAEPLIHVAPRDRSRAEQRRAENVRQGQFEAYDMLTGRAEPELGGSEDCVDVIGLNFYPHNQWYFQGPTIPMGHHEYRALSEMLVEVAERYRKPMFIAETGAEGSGRPAWLHYVCDEVRGAMSLGAPVQGICLYPVTAYPGWDNLRHAEVGLFSTIHADGSRSLRQPVADELDRQRRLFAAGVS</sequence>
<dbReference type="EMBL" id="CAKXZT010000163">
    <property type="protein sequence ID" value="CAH2408031.1"/>
    <property type="molecule type" value="Genomic_DNA"/>
</dbReference>
<organism evidence="2 3">
    <name type="scientific">Mesorhizobium escarrei</name>
    <dbReference type="NCBI Taxonomy" id="666018"/>
    <lineage>
        <taxon>Bacteria</taxon>
        <taxon>Pseudomonadati</taxon>
        <taxon>Pseudomonadota</taxon>
        <taxon>Alphaproteobacteria</taxon>
        <taxon>Hyphomicrobiales</taxon>
        <taxon>Phyllobacteriaceae</taxon>
        <taxon>Mesorhizobium</taxon>
    </lineage>
</organism>
<evidence type="ECO:0000256" key="1">
    <source>
        <dbReference type="SAM" id="MobiDB-lite"/>
    </source>
</evidence>
<reference evidence="2 3" key="1">
    <citation type="submission" date="2022-03" db="EMBL/GenBank/DDBJ databases">
        <authorList>
            <person name="Brunel B."/>
        </authorList>
    </citation>
    <scope>NUCLEOTIDE SEQUENCE [LARGE SCALE GENOMIC DNA]</scope>
    <source>
        <strain evidence="2">STM5069sample</strain>
    </source>
</reference>
<comment type="caution">
    <text evidence="2">The sequence shown here is derived from an EMBL/GenBank/DDBJ whole genome shotgun (WGS) entry which is preliminary data.</text>
</comment>
<accession>A0ABN8KEC3</accession>
<gene>
    <name evidence="2" type="ORF">MES5069_650014</name>
</gene>